<keyword evidence="7" id="KW-1185">Reference proteome</keyword>
<dbReference type="InterPro" id="IPR001647">
    <property type="entry name" value="HTH_TetR"/>
</dbReference>
<keyword evidence="1" id="KW-0805">Transcription regulation</keyword>
<dbReference type="InterPro" id="IPR009057">
    <property type="entry name" value="Homeodomain-like_sf"/>
</dbReference>
<feature type="domain" description="HTH tetR-type" evidence="5">
    <location>
        <begin position="9"/>
        <end position="69"/>
    </location>
</feature>
<accession>A0A6G9YDZ8</accession>
<proteinExistence type="predicted"/>
<evidence type="ECO:0000259" key="5">
    <source>
        <dbReference type="PROSITE" id="PS50977"/>
    </source>
</evidence>
<evidence type="ECO:0000313" key="6">
    <source>
        <dbReference type="EMBL" id="QIS11422.1"/>
    </source>
</evidence>
<dbReference type="InterPro" id="IPR050109">
    <property type="entry name" value="HTH-type_TetR-like_transc_reg"/>
</dbReference>
<dbReference type="GO" id="GO:0003700">
    <property type="term" value="F:DNA-binding transcription factor activity"/>
    <property type="evidence" value="ECO:0007669"/>
    <property type="project" value="TreeGrafter"/>
</dbReference>
<dbReference type="EMBL" id="CP046172">
    <property type="protein sequence ID" value="QIS11422.1"/>
    <property type="molecule type" value="Genomic_DNA"/>
</dbReference>
<dbReference type="Pfam" id="PF17940">
    <property type="entry name" value="TetR_C_31"/>
    <property type="match status" value="1"/>
</dbReference>
<organism evidence="6 7">
    <name type="scientific">Nocardia arthritidis</name>
    <dbReference type="NCBI Taxonomy" id="228602"/>
    <lineage>
        <taxon>Bacteria</taxon>
        <taxon>Bacillati</taxon>
        <taxon>Actinomycetota</taxon>
        <taxon>Actinomycetes</taxon>
        <taxon>Mycobacteriales</taxon>
        <taxon>Nocardiaceae</taxon>
        <taxon>Nocardia</taxon>
    </lineage>
</organism>
<evidence type="ECO:0000256" key="3">
    <source>
        <dbReference type="ARBA" id="ARBA00023163"/>
    </source>
</evidence>
<name>A0A6G9YDZ8_9NOCA</name>
<dbReference type="Gene3D" id="1.10.357.10">
    <property type="entry name" value="Tetracycline Repressor, domain 2"/>
    <property type="match status" value="1"/>
</dbReference>
<sequence>MVTSAEQGRETRDRLMDAAVELIAERGWGAVTTRMLAERAGLRPGLVHYHFNSVNDLLIDAALRMARQLGAGVLDGALTRSGAAGVRYLLDAVELYTAADVDTRVFSEMLLAATRYERLQQGLGEVLREFRAAVATWLDGSVPDPAATAVVLTAVLDGLILHRLIDPRLGESGVDGPLRRLTGQMGAVGEAVRRPRMAGANAEERLSDYGGTGGVEQ</sequence>
<gene>
    <name evidence="6" type="ORF">F5544_17735</name>
</gene>
<feature type="DNA-binding region" description="H-T-H motif" evidence="4">
    <location>
        <begin position="32"/>
        <end position="51"/>
    </location>
</feature>
<dbReference type="PANTHER" id="PTHR30055:SF234">
    <property type="entry name" value="HTH-TYPE TRANSCRIPTIONAL REGULATOR BETI"/>
    <property type="match status" value="1"/>
</dbReference>
<dbReference type="PROSITE" id="PS50977">
    <property type="entry name" value="HTH_TETR_2"/>
    <property type="match status" value="1"/>
</dbReference>
<keyword evidence="3" id="KW-0804">Transcription</keyword>
<dbReference type="SUPFAM" id="SSF46689">
    <property type="entry name" value="Homeodomain-like"/>
    <property type="match status" value="1"/>
</dbReference>
<dbReference type="Proteomes" id="UP000503540">
    <property type="component" value="Chromosome"/>
</dbReference>
<dbReference type="RefSeq" id="WP_167474236.1">
    <property type="nucleotide sequence ID" value="NZ_CP046172.1"/>
</dbReference>
<dbReference type="InterPro" id="IPR041583">
    <property type="entry name" value="TetR_C_31"/>
</dbReference>
<dbReference type="PANTHER" id="PTHR30055">
    <property type="entry name" value="HTH-TYPE TRANSCRIPTIONAL REGULATOR RUTR"/>
    <property type="match status" value="1"/>
</dbReference>
<protein>
    <submittedName>
        <fullName evidence="6">TetR family transcriptional regulator</fullName>
    </submittedName>
</protein>
<evidence type="ECO:0000313" key="7">
    <source>
        <dbReference type="Proteomes" id="UP000503540"/>
    </source>
</evidence>
<keyword evidence="2 4" id="KW-0238">DNA-binding</keyword>
<evidence type="ECO:0000256" key="4">
    <source>
        <dbReference type="PROSITE-ProRule" id="PRU00335"/>
    </source>
</evidence>
<dbReference type="Pfam" id="PF00440">
    <property type="entry name" value="TetR_N"/>
    <property type="match status" value="1"/>
</dbReference>
<evidence type="ECO:0000256" key="2">
    <source>
        <dbReference type="ARBA" id="ARBA00023125"/>
    </source>
</evidence>
<evidence type="ECO:0000256" key="1">
    <source>
        <dbReference type="ARBA" id="ARBA00023015"/>
    </source>
</evidence>
<dbReference type="InterPro" id="IPR036271">
    <property type="entry name" value="Tet_transcr_reg_TetR-rel_C_sf"/>
</dbReference>
<reference evidence="6 7" key="1">
    <citation type="journal article" date="2019" name="ACS Chem. Biol.">
        <title>Identification and Mobilization of a Cryptic Antibiotic Biosynthesis Gene Locus from a Human-Pathogenic Nocardia Isolate.</title>
        <authorList>
            <person name="Herisse M."/>
            <person name="Ishida K."/>
            <person name="Porter J.L."/>
            <person name="Howden B."/>
            <person name="Hertweck C."/>
            <person name="Stinear T.P."/>
            <person name="Pidot S.J."/>
        </authorList>
    </citation>
    <scope>NUCLEOTIDE SEQUENCE [LARGE SCALE GENOMIC DNA]</scope>
    <source>
        <strain evidence="6 7">AUSMDU00012717</strain>
    </source>
</reference>
<dbReference type="SUPFAM" id="SSF48498">
    <property type="entry name" value="Tetracyclin repressor-like, C-terminal domain"/>
    <property type="match status" value="1"/>
</dbReference>
<dbReference type="PRINTS" id="PR00455">
    <property type="entry name" value="HTHTETR"/>
</dbReference>
<dbReference type="KEGG" id="nah:F5544_17735"/>
<dbReference type="AlphaFoldDB" id="A0A6G9YDZ8"/>
<dbReference type="GO" id="GO:0000976">
    <property type="term" value="F:transcription cis-regulatory region binding"/>
    <property type="evidence" value="ECO:0007669"/>
    <property type="project" value="TreeGrafter"/>
</dbReference>